<evidence type="ECO:0000256" key="1">
    <source>
        <dbReference type="ARBA" id="ARBA00022478"/>
    </source>
</evidence>
<dbReference type="EC" id="2.7.7.6" evidence="6 8"/>
<dbReference type="Gene3D" id="2.40.270.10">
    <property type="entry name" value="DNA-directed RNA polymerase, subunit 2, domain 6"/>
    <property type="match status" value="2"/>
</dbReference>
<dbReference type="Gene3D" id="2.30.150.10">
    <property type="entry name" value="DNA-directed RNA polymerase, beta subunit, external 1 domain"/>
    <property type="match status" value="1"/>
</dbReference>
<dbReference type="Gene3D" id="3.90.1100.10">
    <property type="match status" value="1"/>
</dbReference>
<dbReference type="EMBL" id="MHNL01000007">
    <property type="protein sequence ID" value="OGZ45225.1"/>
    <property type="molecule type" value="Genomic_DNA"/>
</dbReference>
<evidence type="ECO:0000259" key="14">
    <source>
        <dbReference type="Pfam" id="PF10385"/>
    </source>
</evidence>
<organism evidence="15 16">
    <name type="scientific">Candidatus Ryanbacteria bacterium RIFCSPHIGHO2_01_FULL_48_27</name>
    <dbReference type="NCBI Taxonomy" id="1802115"/>
    <lineage>
        <taxon>Bacteria</taxon>
        <taxon>Candidatus Ryaniibacteriota</taxon>
    </lineage>
</organism>
<feature type="domain" description="DNA-directed RNA polymerase subunit 2 hybrid-binding" evidence="9">
    <location>
        <begin position="583"/>
        <end position="967"/>
    </location>
</feature>
<reference evidence="15 16" key="1">
    <citation type="journal article" date="2016" name="Nat. Commun.">
        <title>Thousands of microbial genomes shed light on interconnected biogeochemical processes in an aquifer system.</title>
        <authorList>
            <person name="Anantharaman K."/>
            <person name="Brown C.T."/>
            <person name="Hug L.A."/>
            <person name="Sharon I."/>
            <person name="Castelle C.J."/>
            <person name="Probst A.J."/>
            <person name="Thomas B.C."/>
            <person name="Singh A."/>
            <person name="Wilkins M.J."/>
            <person name="Karaoz U."/>
            <person name="Brodie E.L."/>
            <person name="Williams K.H."/>
            <person name="Hubbard S.S."/>
            <person name="Banfield J.F."/>
        </authorList>
    </citation>
    <scope>NUCLEOTIDE SEQUENCE [LARGE SCALE GENOMIC DNA]</scope>
</reference>
<evidence type="ECO:0000256" key="8">
    <source>
        <dbReference type="RuleBase" id="RU363031"/>
    </source>
</evidence>
<dbReference type="Pfam" id="PF04563">
    <property type="entry name" value="RNA_pol_Rpb2_1"/>
    <property type="match status" value="1"/>
</dbReference>
<sequence length="1051" mass="117685">MQKKYFSQYKKPLMPLPILAEVQLSSYRWLIEKGLRELFVDFFPVKDYAGEMELQFVDYTIEDPKHDEYYSRDHNLSYEAPLRVRVQLANKTTGELKEQEVFLGDFPLMTDRGTFVINGVERVIVSQLARSFGVYFTENYVRGRKVFGAKIVPSRGAWLEFETDVDNALYVKIDRKRRIAASALLRILGLEKNEDIIKAFAPVDEGEESCIKKTLDKDSSQSANDAFVELYKRIRPGDLATVDNARELLESMFGPERYDLSAVGRHKFNQRLEIKEHKRVSDRTLDVHDIVGVMSEIIRMNRNPNLSADDIDHLGNRRVRGIGEMLQSRLRIGLARMERIIKDRMSTLDAEMLTPMQLVNARPFMAALKEFFTTNQLSQFMDQVNALSELEHKRRVSALGPGGLTRERAGFEVRDVHPSHYGRICPIQTPEGPNIGLVGHLAGYARINDFGIIETPYVKVKNGKITKEIEHLNAFEEARHNIAHAGIRFDANGDIFDEIVEARAKGQPGVIARDEIDYIDISPQQAISVATSLIPFLEHDDANRALMGSNMQRQAVPCIMPEVPVVSTGVEERVARDSGLVSIAQEAGTVTYVDAQKIIVKGSKERTYNLINYFRSNSATMLHQRPLVHLGDKVEKDQVLADNTSTRNGELALGQNILVAFLSWGGSNYEDAIILSERLVHRDILTTIHVEDFSINVRDTKLGPEITTHDIPNVGEDKLKDLDEEGIVRIGAEVRSGDILVGKISPKGESDLTPEERLLRAIFGEKARDVKDTSLRLANGKQGRVVGTKVFSRDMGDKLESGVIKSVRVEVAQLRKVSVGDKLAGRHGNKGVISKILPVEDMPHLADGTPVDIILNPLGVASRMNIGQILETHLGWAADKLGYQAITPALLGAREEEIRDELIKAGLPEDGKIHMRDGRTGEQFNQKITVGKIYMMKLHHMVEDKIHMRSIGPYSLITQQPLGGKAQGGGQRFGEMEVWALEGYGAAHTLQEMITIKSDDVVGRVAAYDALVRGERFRSPNIPASFHVLVNELKGLALDVELIHHNEQHGQ</sequence>
<dbReference type="InterPro" id="IPR042107">
    <property type="entry name" value="DNA-dir_RNA_pol_bsu_ext_1_sf"/>
</dbReference>
<protein>
    <recommendedName>
        <fullName evidence="6 8">DNA-directed RNA polymerase subunit beta</fullName>
        <shortName evidence="6">RNAP subunit beta</shortName>
        <ecNumber evidence="6 8">2.7.7.6</ecNumber>
    </recommendedName>
    <alternativeName>
        <fullName evidence="6">RNA polymerase subunit beta</fullName>
    </alternativeName>
    <alternativeName>
        <fullName evidence="6">Transcriptase subunit beta</fullName>
    </alternativeName>
</protein>
<dbReference type="GO" id="GO:0003677">
    <property type="term" value="F:DNA binding"/>
    <property type="evidence" value="ECO:0007669"/>
    <property type="project" value="UniProtKB-UniRule"/>
</dbReference>
<feature type="domain" description="RNA polymerase Rpb2" evidence="10">
    <location>
        <begin position="969"/>
        <end position="1043"/>
    </location>
</feature>
<dbReference type="HAMAP" id="MF_01321">
    <property type="entry name" value="RNApol_bact_RpoB"/>
    <property type="match status" value="1"/>
</dbReference>
<comment type="caution">
    <text evidence="15">The sequence shown here is derived from an EMBL/GenBank/DDBJ whole genome shotgun (WGS) entry which is preliminary data.</text>
</comment>
<dbReference type="InterPro" id="IPR007645">
    <property type="entry name" value="RNA_pol_Rpb2_3"/>
</dbReference>
<dbReference type="PANTHER" id="PTHR20856">
    <property type="entry name" value="DNA-DIRECTED RNA POLYMERASE I SUBUNIT 2"/>
    <property type="match status" value="1"/>
</dbReference>
<dbReference type="NCBIfam" id="NF001616">
    <property type="entry name" value="PRK00405.1"/>
    <property type="match status" value="1"/>
</dbReference>
<dbReference type="GO" id="GO:0006351">
    <property type="term" value="P:DNA-templated transcription"/>
    <property type="evidence" value="ECO:0007669"/>
    <property type="project" value="UniProtKB-UniRule"/>
</dbReference>
<dbReference type="Pfam" id="PF04560">
    <property type="entry name" value="RNA_pol_Rpb2_7"/>
    <property type="match status" value="1"/>
</dbReference>
<comment type="subunit">
    <text evidence="6 8">The RNAP catalytic core consists of 2 alpha, 1 beta, 1 beta' and 1 omega subunit. When a sigma factor is associated with the core the holoenzyme is formed, which can initiate transcription.</text>
</comment>
<dbReference type="InterPro" id="IPR007641">
    <property type="entry name" value="RNA_pol_Rpb2_7"/>
</dbReference>
<keyword evidence="3 6" id="KW-0548">Nucleotidyltransferase</keyword>
<evidence type="ECO:0000259" key="10">
    <source>
        <dbReference type="Pfam" id="PF04560"/>
    </source>
</evidence>
<dbReference type="Pfam" id="PF10385">
    <property type="entry name" value="RNA_pol_Rpb2_45"/>
    <property type="match status" value="1"/>
</dbReference>
<feature type="domain" description="RNA polymerase beta subunit protrusion" evidence="12">
    <location>
        <begin position="21"/>
        <end position="362"/>
    </location>
</feature>
<dbReference type="Gene3D" id="3.90.1800.10">
    <property type="entry name" value="RNA polymerase alpha subunit dimerisation domain"/>
    <property type="match status" value="1"/>
</dbReference>
<feature type="domain" description="RNA polymerase Rpb2" evidence="11">
    <location>
        <begin position="144"/>
        <end position="320"/>
    </location>
</feature>
<dbReference type="PROSITE" id="PS01166">
    <property type="entry name" value="RNA_POL_BETA"/>
    <property type="match status" value="1"/>
</dbReference>
<dbReference type="GO" id="GO:0000428">
    <property type="term" value="C:DNA-directed RNA polymerase complex"/>
    <property type="evidence" value="ECO:0007669"/>
    <property type="project" value="UniProtKB-KW"/>
</dbReference>
<evidence type="ECO:0000256" key="4">
    <source>
        <dbReference type="ARBA" id="ARBA00023163"/>
    </source>
</evidence>
<comment type="function">
    <text evidence="6 8">DNA-dependent RNA polymerase catalyzes the transcription of DNA into RNA using the four ribonucleoside triphosphates as substrates.</text>
</comment>
<dbReference type="Pfam" id="PF00562">
    <property type="entry name" value="RNA_pol_Rpb2_6"/>
    <property type="match status" value="1"/>
</dbReference>
<dbReference type="GO" id="GO:0003899">
    <property type="term" value="F:DNA-directed RNA polymerase activity"/>
    <property type="evidence" value="ECO:0007669"/>
    <property type="project" value="UniProtKB-UniRule"/>
</dbReference>
<comment type="similarity">
    <text evidence="6 7">Belongs to the RNA polymerase beta chain family.</text>
</comment>
<dbReference type="CDD" id="cd00653">
    <property type="entry name" value="RNA_pol_B_RPB2"/>
    <property type="match status" value="1"/>
</dbReference>
<dbReference type="GO" id="GO:0032549">
    <property type="term" value="F:ribonucleoside binding"/>
    <property type="evidence" value="ECO:0007669"/>
    <property type="project" value="InterPro"/>
</dbReference>
<evidence type="ECO:0000256" key="2">
    <source>
        <dbReference type="ARBA" id="ARBA00022679"/>
    </source>
</evidence>
<dbReference type="Proteomes" id="UP000177785">
    <property type="component" value="Unassembled WGS sequence"/>
</dbReference>
<dbReference type="InterPro" id="IPR007121">
    <property type="entry name" value="RNA_pol_bsu_CS"/>
</dbReference>
<keyword evidence="4 6" id="KW-0804">Transcription</keyword>
<dbReference type="InterPro" id="IPR007644">
    <property type="entry name" value="RNA_pol_bsu_protrusion"/>
</dbReference>
<dbReference type="InterPro" id="IPR007120">
    <property type="entry name" value="DNA-dir_RNAP_su2_dom"/>
</dbReference>
<dbReference type="AlphaFoldDB" id="A0A1G2G4P5"/>
<feature type="domain" description="RNA polymerase Rpb2" evidence="13">
    <location>
        <begin position="379"/>
        <end position="447"/>
    </location>
</feature>
<evidence type="ECO:0000313" key="15">
    <source>
        <dbReference type="EMBL" id="OGZ45225.1"/>
    </source>
</evidence>
<evidence type="ECO:0000256" key="7">
    <source>
        <dbReference type="RuleBase" id="RU000434"/>
    </source>
</evidence>
<dbReference type="Gene3D" id="2.40.50.100">
    <property type="match status" value="1"/>
</dbReference>
<dbReference type="InterPro" id="IPR037033">
    <property type="entry name" value="DNA-dir_RNAP_su2_hyb_sf"/>
</dbReference>
<dbReference type="Pfam" id="PF04565">
    <property type="entry name" value="RNA_pol_Rpb2_3"/>
    <property type="match status" value="1"/>
</dbReference>
<dbReference type="InterPro" id="IPR014724">
    <property type="entry name" value="RNA_pol_RPB2_OB-fold"/>
</dbReference>
<dbReference type="InterPro" id="IPR015712">
    <property type="entry name" value="DNA-dir_RNA_pol_su2"/>
</dbReference>
<evidence type="ECO:0000259" key="9">
    <source>
        <dbReference type="Pfam" id="PF00562"/>
    </source>
</evidence>
<dbReference type="InterPro" id="IPR019462">
    <property type="entry name" value="DNA-dir_RNA_pol_bsu_external_1"/>
</dbReference>
<dbReference type="InterPro" id="IPR010243">
    <property type="entry name" value="RNA_pol_bsu_bac"/>
</dbReference>
<comment type="catalytic activity">
    <reaction evidence="5 6 8">
        <text>RNA(n) + a ribonucleoside 5'-triphosphate = RNA(n+1) + diphosphate</text>
        <dbReference type="Rhea" id="RHEA:21248"/>
        <dbReference type="Rhea" id="RHEA-COMP:14527"/>
        <dbReference type="Rhea" id="RHEA-COMP:17342"/>
        <dbReference type="ChEBI" id="CHEBI:33019"/>
        <dbReference type="ChEBI" id="CHEBI:61557"/>
        <dbReference type="ChEBI" id="CHEBI:140395"/>
        <dbReference type="EC" id="2.7.7.6"/>
    </reaction>
</comment>
<accession>A0A1G2G4P5</accession>
<dbReference type="SUPFAM" id="SSF64484">
    <property type="entry name" value="beta and beta-prime subunits of DNA dependent RNA-polymerase"/>
    <property type="match status" value="1"/>
</dbReference>
<dbReference type="InterPro" id="IPR007642">
    <property type="entry name" value="RNA_pol_Rpb2_2"/>
</dbReference>
<dbReference type="Gene3D" id="3.90.1110.10">
    <property type="entry name" value="RNA polymerase Rpb2, domain 2"/>
    <property type="match status" value="1"/>
</dbReference>
<gene>
    <name evidence="6" type="primary">rpoB</name>
    <name evidence="15" type="ORF">A2756_01215</name>
</gene>
<feature type="domain" description="DNA-directed RNA polymerase beta subunit external 1" evidence="14">
    <location>
        <begin position="457"/>
        <end position="522"/>
    </location>
</feature>
<dbReference type="InterPro" id="IPR037034">
    <property type="entry name" value="RNA_pol_Rpb2_2_sf"/>
</dbReference>
<evidence type="ECO:0000256" key="3">
    <source>
        <dbReference type="ARBA" id="ARBA00022695"/>
    </source>
</evidence>
<evidence type="ECO:0000259" key="11">
    <source>
        <dbReference type="Pfam" id="PF04561"/>
    </source>
</evidence>
<evidence type="ECO:0000256" key="6">
    <source>
        <dbReference type="HAMAP-Rule" id="MF_01321"/>
    </source>
</evidence>
<evidence type="ECO:0000259" key="13">
    <source>
        <dbReference type="Pfam" id="PF04565"/>
    </source>
</evidence>
<dbReference type="NCBIfam" id="TIGR02013">
    <property type="entry name" value="rpoB"/>
    <property type="match status" value="1"/>
</dbReference>
<name>A0A1G2G4P5_9BACT</name>
<evidence type="ECO:0000256" key="5">
    <source>
        <dbReference type="ARBA" id="ARBA00048552"/>
    </source>
</evidence>
<dbReference type="STRING" id="1802115.A2756_01215"/>
<evidence type="ECO:0000313" key="16">
    <source>
        <dbReference type="Proteomes" id="UP000177785"/>
    </source>
</evidence>
<evidence type="ECO:0000259" key="12">
    <source>
        <dbReference type="Pfam" id="PF04563"/>
    </source>
</evidence>
<keyword evidence="1 6" id="KW-0240">DNA-directed RNA polymerase</keyword>
<dbReference type="Pfam" id="PF04561">
    <property type="entry name" value="RNA_pol_Rpb2_2"/>
    <property type="match status" value="1"/>
</dbReference>
<dbReference type="Gene3D" id="2.40.50.150">
    <property type="match status" value="1"/>
</dbReference>
<proteinExistence type="inferred from homology"/>
<keyword evidence="2 6" id="KW-0808">Transferase</keyword>